<dbReference type="SUPFAM" id="SSF52540">
    <property type="entry name" value="P-loop containing nucleoside triphosphate hydrolases"/>
    <property type="match status" value="1"/>
</dbReference>
<evidence type="ECO:0000256" key="1">
    <source>
        <dbReference type="ARBA" id="ARBA00022741"/>
    </source>
</evidence>
<dbReference type="InterPro" id="IPR027417">
    <property type="entry name" value="P-loop_NTPase"/>
</dbReference>
<name>A0A3Q3WKE8_MOLML</name>
<accession>A0A3Q3WKE8</accession>
<dbReference type="STRING" id="94237.ENSMMOP00000018146"/>
<keyword evidence="4" id="KW-1185">Reference proteome</keyword>
<dbReference type="OMA" id="HYYRSMR"/>
<dbReference type="Ensembl" id="ENSMMOT00000018440.1">
    <property type="protein sequence ID" value="ENSMMOP00000018146.1"/>
    <property type="gene ID" value="ENSMMOG00000013739.1"/>
</dbReference>
<keyword evidence="1" id="KW-0547">Nucleotide-binding</keyword>
<dbReference type="InterPro" id="IPR052648">
    <property type="entry name" value="Ser-tRNA(Sec)_kinase"/>
</dbReference>
<dbReference type="PANTHER" id="PTHR20873">
    <property type="entry name" value="L-SERYL-TRNA(SEC) KINASE"/>
    <property type="match status" value="1"/>
</dbReference>
<reference evidence="3" key="2">
    <citation type="submission" date="2025-09" db="UniProtKB">
        <authorList>
            <consortium name="Ensembl"/>
        </authorList>
    </citation>
    <scope>IDENTIFICATION</scope>
</reference>
<sequence>LPEYCEGRAPACLCVLCGLPAAGKSTLARKVLSTAAQHGWRSTVVSYDDLIPEHAFQTKQVEDGVELQDSHTEWKSHRQAVLRCVEQFLENPRVLAEPPSSCQIDRAAWQQCIGALLQPGALDHCPSYQSPLLFLLDDNFYYPSMRYEVYQLARKYSLGFCQVYLQCDLESCISRNQSRSEPIPTKVIQEMVKRLELPNPQKNLWEKNSRIQLLLISTALSNPLSPVEDNSEQTEADRQKCATNVLHRADQACRRLISEAMKNAKVSPEHMRSLAVQLNESKATFLHDLRSHLLQEASFTQEEDIDVERVVGKAVHVFDQNREEILLRIMNENK</sequence>
<protein>
    <submittedName>
        <fullName evidence="3">Uncharacterized protein</fullName>
    </submittedName>
</protein>
<reference evidence="3" key="1">
    <citation type="submission" date="2025-08" db="UniProtKB">
        <authorList>
            <consortium name="Ensembl"/>
        </authorList>
    </citation>
    <scope>IDENTIFICATION</scope>
</reference>
<dbReference type="GO" id="GO:0000049">
    <property type="term" value="F:tRNA binding"/>
    <property type="evidence" value="ECO:0007669"/>
    <property type="project" value="TreeGrafter"/>
</dbReference>
<dbReference type="InterPro" id="IPR013641">
    <property type="entry name" value="KTI12/PSTK"/>
</dbReference>
<dbReference type="AlphaFoldDB" id="A0A3Q3WKE8"/>
<dbReference type="Pfam" id="PF08433">
    <property type="entry name" value="KTI12"/>
    <property type="match status" value="1"/>
</dbReference>
<keyword evidence="2" id="KW-0067">ATP-binding</keyword>
<proteinExistence type="predicted"/>
<evidence type="ECO:0000313" key="4">
    <source>
        <dbReference type="Proteomes" id="UP000261620"/>
    </source>
</evidence>
<dbReference type="Proteomes" id="UP000261620">
    <property type="component" value="Unplaced"/>
</dbReference>
<evidence type="ECO:0000256" key="2">
    <source>
        <dbReference type="ARBA" id="ARBA00022840"/>
    </source>
</evidence>
<dbReference type="Gene3D" id="3.40.50.300">
    <property type="entry name" value="P-loop containing nucleotide triphosphate hydrolases"/>
    <property type="match status" value="1"/>
</dbReference>
<dbReference type="PANTHER" id="PTHR20873:SF0">
    <property type="entry name" value="L-SERYL-TRNA(SEC) KINASE"/>
    <property type="match status" value="1"/>
</dbReference>
<evidence type="ECO:0000313" key="3">
    <source>
        <dbReference type="Ensembl" id="ENSMMOP00000018146.1"/>
    </source>
</evidence>
<dbReference type="GO" id="GO:0016301">
    <property type="term" value="F:kinase activity"/>
    <property type="evidence" value="ECO:0007669"/>
    <property type="project" value="TreeGrafter"/>
</dbReference>
<dbReference type="GO" id="GO:0005524">
    <property type="term" value="F:ATP binding"/>
    <property type="evidence" value="ECO:0007669"/>
    <property type="project" value="UniProtKB-KW"/>
</dbReference>
<organism evidence="3 4">
    <name type="scientific">Mola mola</name>
    <name type="common">Ocean sunfish</name>
    <name type="synonym">Tetraodon mola</name>
    <dbReference type="NCBI Taxonomy" id="94237"/>
    <lineage>
        <taxon>Eukaryota</taxon>
        <taxon>Metazoa</taxon>
        <taxon>Chordata</taxon>
        <taxon>Craniata</taxon>
        <taxon>Vertebrata</taxon>
        <taxon>Euteleostomi</taxon>
        <taxon>Actinopterygii</taxon>
        <taxon>Neopterygii</taxon>
        <taxon>Teleostei</taxon>
        <taxon>Neoteleostei</taxon>
        <taxon>Acanthomorphata</taxon>
        <taxon>Eupercaria</taxon>
        <taxon>Tetraodontiformes</taxon>
        <taxon>Molidae</taxon>
        <taxon>Mola</taxon>
    </lineage>
</organism>